<keyword evidence="7 8" id="KW-0411">Iron-sulfur</keyword>
<evidence type="ECO:0000256" key="3">
    <source>
        <dbReference type="ARBA" id="ARBA00022723"/>
    </source>
</evidence>
<dbReference type="GO" id="GO:0051301">
    <property type="term" value="P:cell division"/>
    <property type="evidence" value="ECO:0007669"/>
    <property type="project" value="UniProtKB-KW"/>
</dbReference>
<comment type="similarity">
    <text evidence="2">In the C-terminal section; belongs to the Mrp/NBP35 ATP-binding proteins family.</text>
</comment>
<dbReference type="SUPFAM" id="SSF52540">
    <property type="entry name" value="P-loop containing nucleoside triphosphate hydrolases"/>
    <property type="match status" value="1"/>
</dbReference>
<accession>A0A379MQT8</accession>
<dbReference type="InterPro" id="IPR019591">
    <property type="entry name" value="Mrp/NBP35_ATP-bd"/>
</dbReference>
<evidence type="ECO:0000313" key="11">
    <source>
        <dbReference type="Proteomes" id="UP000255233"/>
    </source>
</evidence>
<dbReference type="Gene3D" id="3.30.300.130">
    <property type="entry name" value="Fe-S cluster assembly (FSCA)"/>
    <property type="match status" value="1"/>
</dbReference>
<comment type="similarity">
    <text evidence="8">Belongs to the Mrp/NBP35 ATP-binding proteins family.</text>
</comment>
<evidence type="ECO:0000256" key="1">
    <source>
        <dbReference type="ARBA" id="ARBA00007352"/>
    </source>
</evidence>
<dbReference type="InterPro" id="IPR034904">
    <property type="entry name" value="FSCA_dom_sf"/>
</dbReference>
<dbReference type="CDD" id="cd02037">
    <property type="entry name" value="Mrp_NBP35"/>
    <property type="match status" value="1"/>
</dbReference>
<dbReference type="PROSITE" id="PS01215">
    <property type="entry name" value="MRP"/>
    <property type="match status" value="1"/>
</dbReference>
<keyword evidence="6 8" id="KW-0408">Iron</keyword>
<comment type="function">
    <text evidence="8">Binds and transfers iron-sulfur (Fe-S) clusters to target apoproteins. Can hydrolyze ATP.</text>
</comment>
<evidence type="ECO:0000256" key="8">
    <source>
        <dbReference type="HAMAP-Rule" id="MF_02040"/>
    </source>
</evidence>
<dbReference type="HAMAP" id="MF_02040">
    <property type="entry name" value="Mrp_NBP35"/>
    <property type="match status" value="1"/>
</dbReference>
<dbReference type="Pfam" id="PF10609">
    <property type="entry name" value="ParA"/>
    <property type="match status" value="1"/>
</dbReference>
<dbReference type="InterPro" id="IPR027417">
    <property type="entry name" value="P-loop_NTPase"/>
</dbReference>
<dbReference type="STRING" id="880526.GCA_000427365_01128"/>
<dbReference type="GO" id="GO:0016226">
    <property type="term" value="P:iron-sulfur cluster assembly"/>
    <property type="evidence" value="ECO:0007669"/>
    <property type="project" value="InterPro"/>
</dbReference>
<gene>
    <name evidence="10" type="primary">minD</name>
    <name evidence="10" type="ORF">NCTC11190_00315</name>
</gene>
<dbReference type="GO" id="GO:0051539">
    <property type="term" value="F:4 iron, 4 sulfur cluster binding"/>
    <property type="evidence" value="ECO:0007669"/>
    <property type="project" value="TreeGrafter"/>
</dbReference>
<organism evidence="10 11">
    <name type="scientific">Rikenella microfusus</name>
    <dbReference type="NCBI Taxonomy" id="28139"/>
    <lineage>
        <taxon>Bacteria</taxon>
        <taxon>Pseudomonadati</taxon>
        <taxon>Bacteroidota</taxon>
        <taxon>Bacteroidia</taxon>
        <taxon>Bacteroidales</taxon>
        <taxon>Rikenellaceae</taxon>
        <taxon>Rikenella</taxon>
    </lineage>
</organism>
<dbReference type="RefSeq" id="WP_037291594.1">
    <property type="nucleotide sequence ID" value="NZ_UGVL01000001.1"/>
</dbReference>
<feature type="binding site" evidence="8">
    <location>
        <begin position="111"/>
        <end position="118"/>
    </location>
    <ligand>
        <name>ATP</name>
        <dbReference type="ChEBI" id="CHEBI:30616"/>
    </ligand>
</feature>
<keyword evidence="3 8" id="KW-0479">Metal-binding</keyword>
<evidence type="ECO:0000256" key="7">
    <source>
        <dbReference type="ARBA" id="ARBA00023014"/>
    </source>
</evidence>
<dbReference type="OrthoDB" id="9809679at2"/>
<evidence type="ECO:0000256" key="6">
    <source>
        <dbReference type="ARBA" id="ARBA00023004"/>
    </source>
</evidence>
<keyword evidence="8" id="KW-0378">Hydrolase</keyword>
<dbReference type="Proteomes" id="UP000255233">
    <property type="component" value="Unassembled WGS sequence"/>
</dbReference>
<evidence type="ECO:0000256" key="2">
    <source>
        <dbReference type="ARBA" id="ARBA00008205"/>
    </source>
</evidence>
<dbReference type="InterPro" id="IPR033756">
    <property type="entry name" value="YlxH/NBP35"/>
</dbReference>
<proteinExistence type="inferred from homology"/>
<dbReference type="AlphaFoldDB" id="A0A379MQT8"/>
<dbReference type="InterPro" id="IPR000808">
    <property type="entry name" value="Mrp-like_CS"/>
</dbReference>
<comment type="subunit">
    <text evidence="8">Homodimer.</text>
</comment>
<name>A0A379MQT8_9BACT</name>
<reference evidence="10 11" key="1">
    <citation type="submission" date="2018-06" db="EMBL/GenBank/DDBJ databases">
        <authorList>
            <consortium name="Pathogen Informatics"/>
            <person name="Doyle S."/>
        </authorList>
    </citation>
    <scope>NUCLEOTIDE SEQUENCE [LARGE SCALE GENOMIC DNA]</scope>
    <source>
        <strain evidence="10 11">NCTC11190</strain>
    </source>
</reference>
<protein>
    <recommendedName>
        <fullName evidence="8">Iron-sulfur cluster carrier protein</fullName>
    </recommendedName>
</protein>
<dbReference type="GO" id="GO:0016887">
    <property type="term" value="F:ATP hydrolysis activity"/>
    <property type="evidence" value="ECO:0007669"/>
    <property type="project" value="UniProtKB-UniRule"/>
</dbReference>
<sequence>MTKDEILELLKGVKHPEQDKDIVSLGMVENLTIDADTGAVRFTMKLTKPRDPMAGSVRRAAEAVLREATGVPPVIVVAEPLPPDSKAAKQQTMREKSRLNEIGQVIAVASGKGGVGKSTVTANLAVALAAEGYKVGVLDADIYGPSMPKMFGVEDYKPVAEIAEDGSDLEYIVPAEAYGVKVMSIGFFISGSDALVWRGPMATNALRQLLHQTAWGELDFLLIDLPPGTGDLHLTIVSELKLSGAVIVSTPQEVALLDVVRGIAMFRNEHVNVPIRGIVENMAWFTPAELPDNRYFIFGPADEGGRVAALATEQGVPLLGSIPLVQAIAEGGDTGKPIAARDSLTGEAFRTVARALVGKL</sequence>
<dbReference type="PANTHER" id="PTHR42961:SF2">
    <property type="entry name" value="IRON-SULFUR PROTEIN NUBPL"/>
    <property type="match status" value="1"/>
</dbReference>
<evidence type="ECO:0000313" key="10">
    <source>
        <dbReference type="EMBL" id="SUE33119.1"/>
    </source>
</evidence>
<dbReference type="InterPro" id="IPR002744">
    <property type="entry name" value="MIP18-like"/>
</dbReference>
<keyword evidence="5 8" id="KW-0067">ATP-binding</keyword>
<keyword evidence="4 8" id="KW-0547">Nucleotide-binding</keyword>
<dbReference type="GO" id="GO:0140663">
    <property type="term" value="F:ATP-dependent FeS chaperone activity"/>
    <property type="evidence" value="ECO:0007669"/>
    <property type="project" value="InterPro"/>
</dbReference>
<dbReference type="InterPro" id="IPR044304">
    <property type="entry name" value="NUBPL-like"/>
</dbReference>
<evidence type="ECO:0000259" key="9">
    <source>
        <dbReference type="Pfam" id="PF01883"/>
    </source>
</evidence>
<comment type="similarity">
    <text evidence="1">In the N-terminal section; belongs to the MIP18 family.</text>
</comment>
<dbReference type="FunFam" id="3.40.50.300:FF:001119">
    <property type="entry name" value="Iron-sulfur cluster carrier protein"/>
    <property type="match status" value="1"/>
</dbReference>
<feature type="domain" description="MIP18 family-like" evidence="9">
    <location>
        <begin position="3"/>
        <end position="70"/>
    </location>
</feature>
<dbReference type="EMBL" id="UGVL01000001">
    <property type="protein sequence ID" value="SUE33119.1"/>
    <property type="molecule type" value="Genomic_DNA"/>
</dbReference>
<dbReference type="PANTHER" id="PTHR42961">
    <property type="entry name" value="IRON-SULFUR PROTEIN NUBPL"/>
    <property type="match status" value="1"/>
</dbReference>
<dbReference type="Gene3D" id="3.40.50.300">
    <property type="entry name" value="P-loop containing nucleotide triphosphate hydrolases"/>
    <property type="match status" value="1"/>
</dbReference>
<dbReference type="GO" id="GO:0005524">
    <property type="term" value="F:ATP binding"/>
    <property type="evidence" value="ECO:0007669"/>
    <property type="project" value="UniProtKB-UniRule"/>
</dbReference>
<dbReference type="Pfam" id="PF01883">
    <property type="entry name" value="FeS_assembly_P"/>
    <property type="match status" value="1"/>
</dbReference>
<keyword evidence="10" id="KW-0131">Cell cycle</keyword>
<keyword evidence="11" id="KW-1185">Reference proteome</keyword>
<dbReference type="SUPFAM" id="SSF117916">
    <property type="entry name" value="Fe-S cluster assembly (FSCA) domain-like"/>
    <property type="match status" value="1"/>
</dbReference>
<dbReference type="GO" id="GO:0046872">
    <property type="term" value="F:metal ion binding"/>
    <property type="evidence" value="ECO:0007669"/>
    <property type="project" value="UniProtKB-KW"/>
</dbReference>
<keyword evidence="10" id="KW-0132">Cell division</keyword>
<evidence type="ECO:0000256" key="5">
    <source>
        <dbReference type="ARBA" id="ARBA00022840"/>
    </source>
</evidence>
<evidence type="ECO:0000256" key="4">
    <source>
        <dbReference type="ARBA" id="ARBA00022741"/>
    </source>
</evidence>